<gene>
    <name evidence="1" type="ORF">BJ968_002736</name>
</gene>
<dbReference type="RefSeq" id="WP_179752733.1">
    <property type="nucleotide sequence ID" value="NZ_BAAAGN010000010.1"/>
</dbReference>
<evidence type="ECO:0000313" key="2">
    <source>
        <dbReference type="Proteomes" id="UP000521922"/>
    </source>
</evidence>
<dbReference type="Proteomes" id="UP000521922">
    <property type="component" value="Unassembled WGS sequence"/>
</dbReference>
<proteinExistence type="predicted"/>
<organism evidence="1 2">
    <name type="scientific">Kineococcus aurantiacus</name>
    <dbReference type="NCBI Taxonomy" id="37633"/>
    <lineage>
        <taxon>Bacteria</taxon>
        <taxon>Bacillati</taxon>
        <taxon>Actinomycetota</taxon>
        <taxon>Actinomycetes</taxon>
        <taxon>Kineosporiales</taxon>
        <taxon>Kineosporiaceae</taxon>
        <taxon>Kineococcus</taxon>
    </lineage>
</organism>
<reference evidence="1 2" key="1">
    <citation type="submission" date="2020-07" db="EMBL/GenBank/DDBJ databases">
        <title>Sequencing the genomes of 1000 actinobacteria strains.</title>
        <authorList>
            <person name="Klenk H.-P."/>
        </authorList>
    </citation>
    <scope>NUCLEOTIDE SEQUENCE [LARGE SCALE GENOMIC DNA]</scope>
    <source>
        <strain evidence="1 2">DSM 7487</strain>
    </source>
</reference>
<keyword evidence="2" id="KW-1185">Reference proteome</keyword>
<sequence>MRPELHRYRVTVIAHRRAPVSHLPAAPARAESGIVHVRTLRAPDPALARDLALVHVHAESALVADVRVGVDAVLVERLRWGRPPVRELDSRRVAVVR</sequence>
<evidence type="ECO:0000313" key="1">
    <source>
        <dbReference type="EMBL" id="NYD23196.1"/>
    </source>
</evidence>
<name>A0A7Y9J1J1_9ACTN</name>
<protein>
    <submittedName>
        <fullName evidence="1">Uncharacterized protein</fullName>
    </submittedName>
</protein>
<comment type="caution">
    <text evidence="1">The sequence shown here is derived from an EMBL/GenBank/DDBJ whole genome shotgun (WGS) entry which is preliminary data.</text>
</comment>
<dbReference type="AlphaFoldDB" id="A0A7Y9J1J1"/>
<dbReference type="EMBL" id="JACCBB010000001">
    <property type="protein sequence ID" value="NYD23196.1"/>
    <property type="molecule type" value="Genomic_DNA"/>
</dbReference>
<accession>A0A7Y9J1J1</accession>